<feature type="region of interest" description="Disordered" evidence="1">
    <location>
        <begin position="85"/>
        <end position="115"/>
    </location>
</feature>
<keyword evidence="3" id="KW-1185">Reference proteome</keyword>
<evidence type="ECO:0000313" key="3">
    <source>
        <dbReference type="Proteomes" id="UP001205998"/>
    </source>
</evidence>
<evidence type="ECO:0000313" key="2">
    <source>
        <dbReference type="EMBL" id="KAI5607795.1"/>
    </source>
</evidence>
<protein>
    <submittedName>
        <fullName evidence="2">Uncharacterized protein</fullName>
    </submittedName>
</protein>
<dbReference type="EMBL" id="MU589826">
    <property type="protein sequence ID" value="KAI5607795.1"/>
    <property type="molecule type" value="Genomic_DNA"/>
</dbReference>
<organism evidence="2 3">
    <name type="scientific">Silurus asotus</name>
    <name type="common">Amur catfish</name>
    <name type="synonym">Parasilurus asotus</name>
    <dbReference type="NCBI Taxonomy" id="30991"/>
    <lineage>
        <taxon>Eukaryota</taxon>
        <taxon>Metazoa</taxon>
        <taxon>Chordata</taxon>
        <taxon>Craniata</taxon>
        <taxon>Vertebrata</taxon>
        <taxon>Euteleostomi</taxon>
        <taxon>Actinopterygii</taxon>
        <taxon>Neopterygii</taxon>
        <taxon>Teleostei</taxon>
        <taxon>Ostariophysi</taxon>
        <taxon>Siluriformes</taxon>
        <taxon>Siluridae</taxon>
        <taxon>Silurus</taxon>
    </lineage>
</organism>
<evidence type="ECO:0000256" key="1">
    <source>
        <dbReference type="SAM" id="MobiDB-lite"/>
    </source>
</evidence>
<dbReference type="Proteomes" id="UP001205998">
    <property type="component" value="Unassembled WGS sequence"/>
</dbReference>
<proteinExistence type="predicted"/>
<sequence length="115" mass="12298">MNSSYANSSPLLLFLSRSRGILRLASSSDIPPHDDYRCRTRKHPEPSRDVPVPVGSRYMCGFNIGLPGVFKGSGMEKLMAWRCCTSSTSPSPPSANSSPISTGTLSANDTCGGRC</sequence>
<comment type="caution">
    <text evidence="2">The sequence shown here is derived from an EMBL/GenBank/DDBJ whole genome shotgun (WGS) entry which is preliminary data.</text>
</comment>
<dbReference type="AlphaFoldDB" id="A0AAD5F8Y7"/>
<gene>
    <name evidence="2" type="ORF">C0J50_9897</name>
</gene>
<name>A0AAD5F8Y7_SILAS</name>
<reference evidence="2" key="1">
    <citation type="submission" date="2018-07" db="EMBL/GenBank/DDBJ databases">
        <title>Comparative genomics of catfishes provides insights into carnivory and benthic adaptation.</title>
        <authorList>
            <person name="Zhang Y."/>
            <person name="Wang D."/>
            <person name="Peng Z."/>
            <person name="Zheng S."/>
            <person name="Shao F."/>
            <person name="Tao W."/>
        </authorList>
    </citation>
    <scope>NUCLEOTIDE SEQUENCE</scope>
    <source>
        <strain evidence="2">Chongqing</strain>
    </source>
</reference>
<feature type="compositionally biased region" description="Low complexity" evidence="1">
    <location>
        <begin position="85"/>
        <end position="102"/>
    </location>
</feature>
<accession>A0AAD5F8Y7</accession>